<dbReference type="EMBL" id="BSPW01000061">
    <property type="protein sequence ID" value="GLT18958.1"/>
    <property type="molecule type" value="Genomic_DNA"/>
</dbReference>
<name>A0ABQ6F0E5_9VIBR</name>
<evidence type="ECO:0000313" key="2">
    <source>
        <dbReference type="Proteomes" id="UP001157138"/>
    </source>
</evidence>
<accession>A0ABQ6F0E5</accession>
<dbReference type="RefSeq" id="WP_284192830.1">
    <property type="nucleotide sequence ID" value="NZ_BSPW01000061.1"/>
</dbReference>
<keyword evidence="2" id="KW-1185">Reference proteome</keyword>
<proteinExistence type="predicted"/>
<gene>
    <name evidence="1" type="ORF">GCM10007938_27400</name>
</gene>
<sequence>MQHSDMFDVSKVEKTLNIKPPMMHINGVKKHKLVAEKYTHHCTEYPRVKDESDYG</sequence>
<comment type="caution">
    <text evidence="1">The sequence shown here is derived from an EMBL/GenBank/DDBJ whole genome shotgun (WGS) entry which is preliminary data.</text>
</comment>
<protein>
    <submittedName>
        <fullName evidence="1">Uncharacterized protein</fullName>
    </submittedName>
</protein>
<evidence type="ECO:0000313" key="1">
    <source>
        <dbReference type="EMBL" id="GLT18958.1"/>
    </source>
</evidence>
<dbReference type="Proteomes" id="UP001157138">
    <property type="component" value="Unassembled WGS sequence"/>
</dbReference>
<organism evidence="1 2">
    <name type="scientific">Vibrio zhanjiangensis</name>
    <dbReference type="NCBI Taxonomy" id="1046128"/>
    <lineage>
        <taxon>Bacteria</taxon>
        <taxon>Pseudomonadati</taxon>
        <taxon>Pseudomonadota</taxon>
        <taxon>Gammaproteobacteria</taxon>
        <taxon>Vibrionales</taxon>
        <taxon>Vibrionaceae</taxon>
        <taxon>Vibrio</taxon>
    </lineage>
</organism>
<reference evidence="2" key="1">
    <citation type="journal article" date="2019" name="Int. J. Syst. Evol. Microbiol.">
        <title>The Global Catalogue of Microorganisms (GCM) 10K type strain sequencing project: providing services to taxonomists for standard genome sequencing and annotation.</title>
        <authorList>
            <consortium name="The Broad Institute Genomics Platform"/>
            <consortium name="The Broad Institute Genome Sequencing Center for Infectious Disease"/>
            <person name="Wu L."/>
            <person name="Ma J."/>
        </authorList>
    </citation>
    <scope>NUCLEOTIDE SEQUENCE [LARGE SCALE GENOMIC DNA]</scope>
    <source>
        <strain evidence="2">NBRC 108723</strain>
    </source>
</reference>